<dbReference type="Proteomes" id="UP000078070">
    <property type="component" value="Chromosome"/>
</dbReference>
<feature type="transmembrane region" description="Helical" evidence="1">
    <location>
        <begin position="60"/>
        <end position="85"/>
    </location>
</feature>
<reference evidence="3" key="1">
    <citation type="submission" date="2016-05" db="EMBL/GenBank/DDBJ databases">
        <authorList>
            <person name="Baek K."/>
            <person name="Yang S.-J."/>
        </authorList>
    </citation>
    <scope>NUCLEOTIDE SEQUENCE [LARGE SCALE GENOMIC DNA]</scope>
    <source>
        <strain evidence="3">ST58-10</strain>
    </source>
</reference>
<feature type="transmembrane region" description="Helical" evidence="1">
    <location>
        <begin position="16"/>
        <end position="40"/>
    </location>
</feature>
<reference evidence="2 3" key="2">
    <citation type="journal article" date="2018" name="Int. J. Syst. Evol. Microbiol.">
        <title>Marinobacterium aestuarii sp. nov., a benzene-degrading marine bacterium isolated from estuary sediment.</title>
        <authorList>
            <person name="Bae S.S."/>
            <person name="Jung J."/>
            <person name="Chung D."/>
            <person name="Baek K."/>
        </authorList>
    </citation>
    <scope>NUCLEOTIDE SEQUENCE [LARGE SCALE GENOMIC DNA]</scope>
    <source>
        <strain evidence="2 3">ST58-10</strain>
    </source>
</reference>
<evidence type="ECO:0000256" key="1">
    <source>
        <dbReference type="SAM" id="Phobius"/>
    </source>
</evidence>
<keyword evidence="1" id="KW-0812">Transmembrane</keyword>
<organism evidence="2 3">
    <name type="scientific">Marinobacterium aestuarii</name>
    <dbReference type="NCBI Taxonomy" id="1821621"/>
    <lineage>
        <taxon>Bacteria</taxon>
        <taxon>Pseudomonadati</taxon>
        <taxon>Pseudomonadota</taxon>
        <taxon>Gammaproteobacteria</taxon>
        <taxon>Oceanospirillales</taxon>
        <taxon>Oceanospirillaceae</taxon>
        <taxon>Marinobacterium</taxon>
    </lineage>
</organism>
<sequence length="106" mass="12032">MNVTANKITKGSVFKIYFIGLAGGFFVMFFIFGVLAIFGAETVRWEQKPITGFMGFILSMIMWPLFSFFFAGFMWVISILGLWLYSLIRPITISFKGAVSNETDNE</sequence>
<dbReference type="OrthoDB" id="5739213at2"/>
<dbReference type="RefSeq" id="WP_067385767.1">
    <property type="nucleotide sequence ID" value="NZ_CP015839.1"/>
</dbReference>
<keyword evidence="1" id="KW-0472">Membrane</keyword>
<evidence type="ECO:0000313" key="2">
    <source>
        <dbReference type="EMBL" id="ANG64288.1"/>
    </source>
</evidence>
<name>A0A1A9F324_9GAMM</name>
<dbReference type="EMBL" id="CP015839">
    <property type="protein sequence ID" value="ANG64288.1"/>
    <property type="molecule type" value="Genomic_DNA"/>
</dbReference>
<protein>
    <recommendedName>
        <fullName evidence="4">DUF3566 domain-containing protein</fullName>
    </recommendedName>
</protein>
<keyword evidence="3" id="KW-1185">Reference proteome</keyword>
<evidence type="ECO:0008006" key="4">
    <source>
        <dbReference type="Google" id="ProtNLM"/>
    </source>
</evidence>
<dbReference type="KEGG" id="mars:A8C75_18625"/>
<keyword evidence="1" id="KW-1133">Transmembrane helix</keyword>
<dbReference type="AlphaFoldDB" id="A0A1A9F324"/>
<accession>A0A1A9F324</accession>
<evidence type="ECO:0000313" key="3">
    <source>
        <dbReference type="Proteomes" id="UP000078070"/>
    </source>
</evidence>
<gene>
    <name evidence="2" type="ORF">A8C75_18625</name>
</gene>
<proteinExistence type="predicted"/>